<evidence type="ECO:0000313" key="2">
    <source>
        <dbReference type="Proteomes" id="UP000828390"/>
    </source>
</evidence>
<sequence>MNINSIGIFCWDKSRPLLNHSGAFVQQEHEHKQMNLPSASSQYGINEKLFTSIGTPYVLDRMSGSKEQCLRRPKV</sequence>
<organism evidence="1 2">
    <name type="scientific">Dreissena polymorpha</name>
    <name type="common">Zebra mussel</name>
    <name type="synonym">Mytilus polymorpha</name>
    <dbReference type="NCBI Taxonomy" id="45954"/>
    <lineage>
        <taxon>Eukaryota</taxon>
        <taxon>Metazoa</taxon>
        <taxon>Spiralia</taxon>
        <taxon>Lophotrochozoa</taxon>
        <taxon>Mollusca</taxon>
        <taxon>Bivalvia</taxon>
        <taxon>Autobranchia</taxon>
        <taxon>Heteroconchia</taxon>
        <taxon>Euheterodonta</taxon>
        <taxon>Imparidentia</taxon>
        <taxon>Neoheterodontei</taxon>
        <taxon>Myida</taxon>
        <taxon>Dreissenoidea</taxon>
        <taxon>Dreissenidae</taxon>
        <taxon>Dreissena</taxon>
    </lineage>
</organism>
<dbReference type="Proteomes" id="UP000828390">
    <property type="component" value="Unassembled WGS sequence"/>
</dbReference>
<reference evidence="1" key="1">
    <citation type="journal article" date="2019" name="bioRxiv">
        <title>The Genome of the Zebra Mussel, Dreissena polymorpha: A Resource for Invasive Species Research.</title>
        <authorList>
            <person name="McCartney M.A."/>
            <person name="Auch B."/>
            <person name="Kono T."/>
            <person name="Mallez S."/>
            <person name="Zhang Y."/>
            <person name="Obille A."/>
            <person name="Becker A."/>
            <person name="Abrahante J.E."/>
            <person name="Garbe J."/>
            <person name="Badalamenti J.P."/>
            <person name="Herman A."/>
            <person name="Mangelson H."/>
            <person name="Liachko I."/>
            <person name="Sullivan S."/>
            <person name="Sone E.D."/>
            <person name="Koren S."/>
            <person name="Silverstein K.A.T."/>
            <person name="Beckman K.B."/>
            <person name="Gohl D.M."/>
        </authorList>
    </citation>
    <scope>NUCLEOTIDE SEQUENCE</scope>
    <source>
        <strain evidence="1">Duluth1</strain>
        <tissue evidence="1">Whole animal</tissue>
    </source>
</reference>
<proteinExistence type="predicted"/>
<reference evidence="1" key="2">
    <citation type="submission" date="2020-11" db="EMBL/GenBank/DDBJ databases">
        <authorList>
            <person name="McCartney M.A."/>
            <person name="Auch B."/>
            <person name="Kono T."/>
            <person name="Mallez S."/>
            <person name="Becker A."/>
            <person name="Gohl D.M."/>
            <person name="Silverstein K.A.T."/>
            <person name="Koren S."/>
            <person name="Bechman K.B."/>
            <person name="Herman A."/>
            <person name="Abrahante J.E."/>
            <person name="Garbe J."/>
        </authorList>
    </citation>
    <scope>NUCLEOTIDE SEQUENCE</scope>
    <source>
        <strain evidence="1">Duluth1</strain>
        <tissue evidence="1">Whole animal</tissue>
    </source>
</reference>
<accession>A0A9D3YMN4</accession>
<comment type="caution">
    <text evidence="1">The sequence shown here is derived from an EMBL/GenBank/DDBJ whole genome shotgun (WGS) entry which is preliminary data.</text>
</comment>
<keyword evidence="2" id="KW-1185">Reference proteome</keyword>
<name>A0A9D3YMN4_DREPO</name>
<protein>
    <submittedName>
        <fullName evidence="1">Uncharacterized protein</fullName>
    </submittedName>
</protein>
<gene>
    <name evidence="1" type="ORF">DPMN_076593</name>
</gene>
<evidence type="ECO:0000313" key="1">
    <source>
        <dbReference type="EMBL" id="KAH3701604.1"/>
    </source>
</evidence>
<dbReference type="EMBL" id="JAIWYP010000015">
    <property type="protein sequence ID" value="KAH3701604.1"/>
    <property type="molecule type" value="Genomic_DNA"/>
</dbReference>
<dbReference type="AlphaFoldDB" id="A0A9D3YMN4"/>